<accession>A0AAD7A643</accession>
<organism evidence="2 3">
    <name type="scientific">Mycena albidolilacea</name>
    <dbReference type="NCBI Taxonomy" id="1033008"/>
    <lineage>
        <taxon>Eukaryota</taxon>
        <taxon>Fungi</taxon>
        <taxon>Dikarya</taxon>
        <taxon>Basidiomycota</taxon>
        <taxon>Agaricomycotina</taxon>
        <taxon>Agaricomycetes</taxon>
        <taxon>Agaricomycetidae</taxon>
        <taxon>Agaricales</taxon>
        <taxon>Marasmiineae</taxon>
        <taxon>Mycenaceae</taxon>
        <taxon>Mycena</taxon>
    </lineage>
</organism>
<reference evidence="2" key="1">
    <citation type="submission" date="2023-03" db="EMBL/GenBank/DDBJ databases">
        <title>Massive genome expansion in bonnet fungi (Mycena s.s.) driven by repeated elements and novel gene families across ecological guilds.</title>
        <authorList>
            <consortium name="Lawrence Berkeley National Laboratory"/>
            <person name="Harder C.B."/>
            <person name="Miyauchi S."/>
            <person name="Viragh M."/>
            <person name="Kuo A."/>
            <person name="Thoen E."/>
            <person name="Andreopoulos B."/>
            <person name="Lu D."/>
            <person name="Skrede I."/>
            <person name="Drula E."/>
            <person name="Henrissat B."/>
            <person name="Morin E."/>
            <person name="Kohler A."/>
            <person name="Barry K."/>
            <person name="LaButti K."/>
            <person name="Morin E."/>
            <person name="Salamov A."/>
            <person name="Lipzen A."/>
            <person name="Mereny Z."/>
            <person name="Hegedus B."/>
            <person name="Baldrian P."/>
            <person name="Stursova M."/>
            <person name="Weitz H."/>
            <person name="Taylor A."/>
            <person name="Grigoriev I.V."/>
            <person name="Nagy L.G."/>
            <person name="Martin F."/>
            <person name="Kauserud H."/>
        </authorList>
    </citation>
    <scope>NUCLEOTIDE SEQUENCE</scope>
    <source>
        <strain evidence="2">CBHHK002</strain>
    </source>
</reference>
<keyword evidence="3" id="KW-1185">Reference proteome</keyword>
<dbReference type="AlphaFoldDB" id="A0AAD7A643"/>
<sequence>MAKSSAKYMLLPDADEGDALLKAPDTPGDDDDEANAEGEKAPQQGKNEGKAAATSPRRWTPLLSDRAHPRLAALHAAMLRAIVPEAIRNNAVRAARHLPQGLALGIHPLGVQITAASRLRLPSSIPDLRLREPQPSLFLSFAPSLTPSFFVRRPVLLPSSLSALVSFLPCNRLEPPDIDDNDGLWTYALVWLVLECVRTYAFAL</sequence>
<feature type="compositionally biased region" description="Acidic residues" evidence="1">
    <location>
        <begin position="27"/>
        <end position="36"/>
    </location>
</feature>
<feature type="region of interest" description="Disordered" evidence="1">
    <location>
        <begin position="1"/>
        <end position="58"/>
    </location>
</feature>
<comment type="caution">
    <text evidence="2">The sequence shown here is derived from an EMBL/GenBank/DDBJ whole genome shotgun (WGS) entry which is preliminary data.</text>
</comment>
<name>A0AAD7A643_9AGAR</name>
<evidence type="ECO:0000256" key="1">
    <source>
        <dbReference type="SAM" id="MobiDB-lite"/>
    </source>
</evidence>
<protein>
    <submittedName>
        <fullName evidence="2">Uncharacterized protein</fullName>
    </submittedName>
</protein>
<evidence type="ECO:0000313" key="2">
    <source>
        <dbReference type="EMBL" id="KAJ7349743.1"/>
    </source>
</evidence>
<gene>
    <name evidence="2" type="ORF">DFH08DRAFT_997023</name>
</gene>
<dbReference type="EMBL" id="JARIHO010000015">
    <property type="protein sequence ID" value="KAJ7349743.1"/>
    <property type="molecule type" value="Genomic_DNA"/>
</dbReference>
<dbReference type="Proteomes" id="UP001218218">
    <property type="component" value="Unassembled WGS sequence"/>
</dbReference>
<evidence type="ECO:0000313" key="3">
    <source>
        <dbReference type="Proteomes" id="UP001218218"/>
    </source>
</evidence>
<proteinExistence type="predicted"/>